<gene>
    <name evidence="6" type="ORF">FAZ95_27805</name>
</gene>
<keyword evidence="3" id="KW-0238">DNA-binding</keyword>
<dbReference type="AlphaFoldDB" id="A0A4P8J023"/>
<proteinExistence type="inferred from homology"/>
<dbReference type="PANTHER" id="PTHR30118:SF15">
    <property type="entry name" value="TRANSCRIPTIONAL REGULATORY PROTEIN"/>
    <property type="match status" value="1"/>
</dbReference>
<comment type="similarity">
    <text evidence="1">Belongs to the LysR transcriptional regulatory family.</text>
</comment>
<protein>
    <submittedName>
        <fullName evidence="6">LysR family transcriptional regulator</fullName>
    </submittedName>
</protein>
<dbReference type="InterPro" id="IPR036390">
    <property type="entry name" value="WH_DNA-bd_sf"/>
</dbReference>
<dbReference type="InterPro" id="IPR005119">
    <property type="entry name" value="LysR_subst-bd"/>
</dbReference>
<organism evidence="6 7">
    <name type="scientific">Trinickia violacea</name>
    <dbReference type="NCBI Taxonomy" id="2571746"/>
    <lineage>
        <taxon>Bacteria</taxon>
        <taxon>Pseudomonadati</taxon>
        <taxon>Pseudomonadota</taxon>
        <taxon>Betaproteobacteria</taxon>
        <taxon>Burkholderiales</taxon>
        <taxon>Burkholderiaceae</taxon>
        <taxon>Trinickia</taxon>
    </lineage>
</organism>
<dbReference type="InterPro" id="IPR050389">
    <property type="entry name" value="LysR-type_TF"/>
</dbReference>
<keyword evidence="4" id="KW-0804">Transcription</keyword>
<dbReference type="EMBL" id="CP040078">
    <property type="protein sequence ID" value="QCP52914.1"/>
    <property type="molecule type" value="Genomic_DNA"/>
</dbReference>
<dbReference type="Pfam" id="PF00126">
    <property type="entry name" value="HTH_1"/>
    <property type="match status" value="1"/>
</dbReference>
<sequence>MMKIDILDVRKIDLNLAVVFLALWQERSVTRAAARLALSQAATSAALARLRETCEDELFIRVRGGMQPTQRALDIVEPLQSGIGSLAAALAPVPRFDPLASTRRFVIGMSDDFELAIGPEISRRVLERASGVSVIFRQTNRHTVDAMLEEQQIELAVTVGASPKRWACRETLGQSNYACVVDSARWGIKMPLTLADYLALPHVLVSFSGREGAVDTALRAIGKARHVQTALTHFSAVPAFLASVKAVTTLPLHAAHVLARISQLEMCAPPVRFDDYDVSMLYRRASAHDPGLEWFKGIVHEAYRSLDDQRALRSSSKKNTRKSPT</sequence>
<dbReference type="GO" id="GO:0003677">
    <property type="term" value="F:DNA binding"/>
    <property type="evidence" value="ECO:0007669"/>
    <property type="project" value="UniProtKB-KW"/>
</dbReference>
<reference evidence="6 7" key="1">
    <citation type="submission" date="2019-05" db="EMBL/GenBank/DDBJ databases">
        <title>Burkholderia sp. DHOD12, isolated from subtropical forest soil.</title>
        <authorList>
            <person name="Gao Z.-H."/>
            <person name="Qiu L.-H."/>
        </authorList>
    </citation>
    <scope>NUCLEOTIDE SEQUENCE [LARGE SCALE GENOMIC DNA]</scope>
    <source>
        <strain evidence="6 7">DHOD12</strain>
    </source>
</reference>
<evidence type="ECO:0000256" key="2">
    <source>
        <dbReference type="ARBA" id="ARBA00023015"/>
    </source>
</evidence>
<evidence type="ECO:0000313" key="6">
    <source>
        <dbReference type="EMBL" id="QCP52914.1"/>
    </source>
</evidence>
<dbReference type="SUPFAM" id="SSF53850">
    <property type="entry name" value="Periplasmic binding protein-like II"/>
    <property type="match status" value="1"/>
</dbReference>
<dbReference type="PROSITE" id="PS50931">
    <property type="entry name" value="HTH_LYSR"/>
    <property type="match status" value="1"/>
</dbReference>
<dbReference type="Gene3D" id="1.10.10.10">
    <property type="entry name" value="Winged helix-like DNA-binding domain superfamily/Winged helix DNA-binding domain"/>
    <property type="match status" value="1"/>
</dbReference>
<name>A0A4P8J023_9BURK</name>
<accession>A0A4P8J023</accession>
<dbReference type="KEGG" id="tvl:FAZ95_27805"/>
<evidence type="ECO:0000256" key="1">
    <source>
        <dbReference type="ARBA" id="ARBA00009437"/>
    </source>
</evidence>
<dbReference type="RefSeq" id="WP_137335685.1">
    <property type="nucleotide sequence ID" value="NZ_CP040078.1"/>
</dbReference>
<dbReference type="SUPFAM" id="SSF46785">
    <property type="entry name" value="Winged helix' DNA-binding domain"/>
    <property type="match status" value="1"/>
</dbReference>
<dbReference type="PANTHER" id="PTHR30118">
    <property type="entry name" value="HTH-TYPE TRANSCRIPTIONAL REGULATOR LEUO-RELATED"/>
    <property type="match status" value="1"/>
</dbReference>
<evidence type="ECO:0000259" key="5">
    <source>
        <dbReference type="PROSITE" id="PS50931"/>
    </source>
</evidence>
<feature type="domain" description="HTH lysR-type" evidence="5">
    <location>
        <begin position="12"/>
        <end position="69"/>
    </location>
</feature>
<dbReference type="PRINTS" id="PR00039">
    <property type="entry name" value="HTHLYSR"/>
</dbReference>
<dbReference type="Pfam" id="PF03466">
    <property type="entry name" value="LysR_substrate"/>
    <property type="match status" value="1"/>
</dbReference>
<evidence type="ECO:0000256" key="4">
    <source>
        <dbReference type="ARBA" id="ARBA00023163"/>
    </source>
</evidence>
<dbReference type="Proteomes" id="UP000298656">
    <property type="component" value="Chromosome 2"/>
</dbReference>
<keyword evidence="7" id="KW-1185">Reference proteome</keyword>
<dbReference type="InterPro" id="IPR036388">
    <property type="entry name" value="WH-like_DNA-bd_sf"/>
</dbReference>
<dbReference type="Gene3D" id="3.40.190.10">
    <property type="entry name" value="Periplasmic binding protein-like II"/>
    <property type="match status" value="2"/>
</dbReference>
<dbReference type="InterPro" id="IPR000847">
    <property type="entry name" value="LysR_HTH_N"/>
</dbReference>
<evidence type="ECO:0000256" key="3">
    <source>
        <dbReference type="ARBA" id="ARBA00023125"/>
    </source>
</evidence>
<keyword evidence="2" id="KW-0805">Transcription regulation</keyword>
<dbReference type="OrthoDB" id="5495633at2"/>
<dbReference type="GO" id="GO:0003700">
    <property type="term" value="F:DNA-binding transcription factor activity"/>
    <property type="evidence" value="ECO:0007669"/>
    <property type="project" value="InterPro"/>
</dbReference>
<evidence type="ECO:0000313" key="7">
    <source>
        <dbReference type="Proteomes" id="UP000298656"/>
    </source>
</evidence>